<dbReference type="EMBL" id="NJBN01000006">
    <property type="protein sequence ID" value="TKJ39989.1"/>
    <property type="molecule type" value="Genomic_DNA"/>
</dbReference>
<evidence type="ECO:0000256" key="1">
    <source>
        <dbReference type="ARBA" id="ARBA00009986"/>
    </source>
</evidence>
<dbReference type="Pfam" id="PF00171">
    <property type="entry name" value="Aldedh"/>
    <property type="match status" value="1"/>
</dbReference>
<dbReference type="PANTHER" id="PTHR42991">
    <property type="entry name" value="ALDEHYDE DEHYDROGENASE"/>
    <property type="match status" value="1"/>
</dbReference>
<reference evidence="4 5" key="1">
    <citation type="submission" date="2017-06" db="EMBL/GenBank/DDBJ databases">
        <title>Novel microbial phyla capable of carbon fixation and sulfur reduction in deep-sea sediments.</title>
        <authorList>
            <person name="Huang J."/>
            <person name="Baker B."/>
            <person name="Wang Y."/>
        </authorList>
    </citation>
    <scope>NUCLEOTIDE SEQUENCE [LARGE SCALE GENOMIC DNA]</scope>
    <source>
        <strain evidence="4">B3_LCP</strain>
    </source>
</reference>
<evidence type="ECO:0000313" key="5">
    <source>
        <dbReference type="Proteomes" id="UP000319619"/>
    </source>
</evidence>
<dbReference type="FunFam" id="3.40.605.10:FF:000007">
    <property type="entry name" value="NAD/NADP-dependent betaine aldehyde dehydrogenase"/>
    <property type="match status" value="1"/>
</dbReference>
<proteinExistence type="inferred from homology"/>
<evidence type="ECO:0000256" key="2">
    <source>
        <dbReference type="ARBA" id="ARBA00023002"/>
    </source>
</evidence>
<dbReference type="Proteomes" id="UP000319619">
    <property type="component" value="Unassembled WGS sequence"/>
</dbReference>
<dbReference type="CDD" id="cd07147">
    <property type="entry name" value="ALDH_F21_RNP123"/>
    <property type="match status" value="1"/>
</dbReference>
<protein>
    <submittedName>
        <fullName evidence="4">Aldehyde dehydrogenase</fullName>
    </submittedName>
</protein>
<dbReference type="InterPro" id="IPR016161">
    <property type="entry name" value="Ald_DH/histidinol_DH"/>
</dbReference>
<dbReference type="SUPFAM" id="SSF53720">
    <property type="entry name" value="ALDH-like"/>
    <property type="match status" value="1"/>
</dbReference>
<dbReference type="Gene3D" id="3.40.309.10">
    <property type="entry name" value="Aldehyde Dehydrogenase, Chain A, domain 2"/>
    <property type="match status" value="1"/>
</dbReference>
<dbReference type="InterPro" id="IPR015590">
    <property type="entry name" value="Aldehyde_DH_dom"/>
</dbReference>
<dbReference type="InterPro" id="IPR016162">
    <property type="entry name" value="Ald_DH_N"/>
</dbReference>
<name>A0A532UYN2_UNCL8</name>
<accession>A0A532UYN2</accession>
<dbReference type="InterPro" id="IPR016163">
    <property type="entry name" value="Ald_DH_C"/>
</dbReference>
<gene>
    <name evidence="4" type="ORF">CEE37_09645</name>
</gene>
<feature type="domain" description="Aldehyde dehydrogenase" evidence="3">
    <location>
        <begin position="20"/>
        <end position="468"/>
    </location>
</feature>
<dbReference type="Gene3D" id="3.40.605.10">
    <property type="entry name" value="Aldehyde Dehydrogenase, Chain A, domain 1"/>
    <property type="match status" value="1"/>
</dbReference>
<organism evidence="4 5">
    <name type="scientific">candidate division LCP-89 bacterium B3_LCP</name>
    <dbReference type="NCBI Taxonomy" id="2012998"/>
    <lineage>
        <taxon>Bacteria</taxon>
        <taxon>Pseudomonadati</taxon>
        <taxon>Bacteria division LCP-89</taxon>
    </lineage>
</organism>
<sequence length="475" mass="51034">MKSEYKLLIDGSWGDGSQIKPVVNPYDGSTVADVHRADAAQVEEAIVAAQKGFEKFRKMAAHERQTILEQASQLIKDRTEELALTIASEAGKPIKDARVEVERAATTFSLAAGESVRIHGEVLPLDINRLAGDRLALVQRFPLGVVSAISPFNFPLNLVAHKVAPALAAGNSVVLKPSSSTPITALMLGEILLDAGLPEGAFHVVPCSPKHAQPLLSHPAVKMVTFTGSPVVGWDMKSRCGRARICLELGGNSGAIVDADADIDHAVTRCVIGGYSYAGQICISLQRLYLHETIADRFLDAFIKGVKALEVGDPLKDETQMGPMIDEAAAVKAESWINQAVEAGGKILCGGKRQGNMLEPTILIDVPPDQPVSCEEVFAPVVVIYRYSDFEAAVNAVDTGEYGLQAGVFTKDISKILMAFNRIEVGGLIVNDIPTYRADNYPYGGVKASGLGREGVRYAVEEMTEMRTLVINNNR</sequence>
<evidence type="ECO:0000313" key="4">
    <source>
        <dbReference type="EMBL" id="TKJ39989.1"/>
    </source>
</evidence>
<dbReference type="PANTHER" id="PTHR42991:SF1">
    <property type="entry name" value="ALDEHYDE DEHYDROGENASE"/>
    <property type="match status" value="1"/>
</dbReference>
<keyword evidence="2" id="KW-0560">Oxidoreductase</keyword>
<comment type="similarity">
    <text evidence="1">Belongs to the aldehyde dehydrogenase family.</text>
</comment>
<comment type="caution">
    <text evidence="4">The sequence shown here is derived from an EMBL/GenBank/DDBJ whole genome shotgun (WGS) entry which is preliminary data.</text>
</comment>
<evidence type="ECO:0000259" key="3">
    <source>
        <dbReference type="Pfam" id="PF00171"/>
    </source>
</evidence>
<dbReference type="AlphaFoldDB" id="A0A532UYN2"/>
<dbReference type="InterPro" id="IPR051020">
    <property type="entry name" value="ALDH-related_metabolic_enz"/>
</dbReference>
<dbReference type="GO" id="GO:0008911">
    <property type="term" value="F:lactaldehyde dehydrogenase (NAD+) activity"/>
    <property type="evidence" value="ECO:0007669"/>
    <property type="project" value="TreeGrafter"/>
</dbReference>